<dbReference type="InterPro" id="IPR033872">
    <property type="entry name" value="nsLTP2"/>
</dbReference>
<dbReference type="SUPFAM" id="SSF47699">
    <property type="entry name" value="Bifunctional inhibitor/lipid-transfer protein/seed storage 2S albumin"/>
    <property type="match status" value="1"/>
</dbReference>
<dbReference type="PANTHER" id="PTHR33214:SF69">
    <property type="entry name" value="BIFUNCTIONAL INHIBITOR_LIPID-TRANSFER PROTEIN_SEED STORAGE 2S ALBUMIN SUPERFAMILY PROTEIN"/>
    <property type="match status" value="1"/>
</dbReference>
<gene>
    <name evidence="5" type="ORF">HRI_001013500</name>
</gene>
<feature type="signal peptide" evidence="3">
    <location>
        <begin position="1"/>
        <end position="25"/>
    </location>
</feature>
<dbReference type="OrthoDB" id="665742at2759"/>
<feature type="chain" id="PRO_5040911454" evidence="3">
    <location>
        <begin position="26"/>
        <end position="82"/>
    </location>
</feature>
<dbReference type="InterPro" id="IPR016140">
    <property type="entry name" value="Bifunc_inhib/LTP/seed_store"/>
</dbReference>
<organism evidence="5 6">
    <name type="scientific">Hibiscus trionum</name>
    <name type="common">Flower of an hour</name>
    <dbReference type="NCBI Taxonomy" id="183268"/>
    <lineage>
        <taxon>Eukaryota</taxon>
        <taxon>Viridiplantae</taxon>
        <taxon>Streptophyta</taxon>
        <taxon>Embryophyta</taxon>
        <taxon>Tracheophyta</taxon>
        <taxon>Spermatophyta</taxon>
        <taxon>Magnoliopsida</taxon>
        <taxon>eudicotyledons</taxon>
        <taxon>Gunneridae</taxon>
        <taxon>Pentapetalae</taxon>
        <taxon>rosids</taxon>
        <taxon>malvids</taxon>
        <taxon>Malvales</taxon>
        <taxon>Malvaceae</taxon>
        <taxon>Malvoideae</taxon>
        <taxon>Hibiscus</taxon>
    </lineage>
</organism>
<feature type="domain" description="Bifunctional inhibitor/plant lipid transfer protein/seed storage helical" evidence="4">
    <location>
        <begin position="31"/>
        <end position="75"/>
    </location>
</feature>
<evidence type="ECO:0000256" key="2">
    <source>
        <dbReference type="ARBA" id="ARBA00023121"/>
    </source>
</evidence>
<dbReference type="GO" id="GO:0008289">
    <property type="term" value="F:lipid binding"/>
    <property type="evidence" value="ECO:0007669"/>
    <property type="project" value="UniProtKB-KW"/>
</dbReference>
<comment type="caution">
    <text evidence="5">The sequence shown here is derived from an EMBL/GenBank/DDBJ whole genome shotgun (WGS) entry which is preliminary data.</text>
</comment>
<accession>A0A9W7LQF6</accession>
<keyword evidence="2" id="KW-0446">Lipid-binding</keyword>
<evidence type="ECO:0000256" key="1">
    <source>
        <dbReference type="ARBA" id="ARBA00022448"/>
    </source>
</evidence>
<evidence type="ECO:0000259" key="4">
    <source>
        <dbReference type="Pfam" id="PF00234"/>
    </source>
</evidence>
<evidence type="ECO:0000313" key="6">
    <source>
        <dbReference type="Proteomes" id="UP001165190"/>
    </source>
</evidence>
<dbReference type="GO" id="GO:0006869">
    <property type="term" value="P:lipid transport"/>
    <property type="evidence" value="ECO:0007669"/>
    <property type="project" value="InterPro"/>
</dbReference>
<keyword evidence="6" id="KW-1185">Reference proteome</keyword>
<dbReference type="Pfam" id="PF00234">
    <property type="entry name" value="Tryp_alpha_amyl"/>
    <property type="match status" value="1"/>
</dbReference>
<dbReference type="Proteomes" id="UP001165190">
    <property type="component" value="Unassembled WGS sequence"/>
</dbReference>
<sequence length="82" mass="8858">MRRISFVALCVVAVAVVMFSGRAEAVTCNPTELSSCAPAFTSPAPPSATCCIKLMEQKPCLCEYLKNPSLKQYVMLRNTIVG</sequence>
<keyword evidence="3" id="KW-0732">Signal</keyword>
<reference evidence="5" key="1">
    <citation type="submission" date="2023-05" db="EMBL/GenBank/DDBJ databases">
        <title>Genome and transcriptome analyses reveal genes involved in the formation of fine ridges on petal epidermal cells in Hibiscus trionum.</title>
        <authorList>
            <person name="Koshimizu S."/>
            <person name="Masuda S."/>
            <person name="Ishii T."/>
            <person name="Shirasu K."/>
            <person name="Hoshino A."/>
            <person name="Arita M."/>
        </authorList>
    </citation>
    <scope>NUCLEOTIDE SEQUENCE</scope>
    <source>
        <strain evidence="5">Hamamatsu line</strain>
    </source>
</reference>
<proteinExistence type="predicted"/>
<evidence type="ECO:0000313" key="5">
    <source>
        <dbReference type="EMBL" id="GMI73442.1"/>
    </source>
</evidence>
<name>A0A9W7LQF6_HIBTR</name>
<dbReference type="AlphaFoldDB" id="A0A9W7LQF6"/>
<dbReference type="InterPro" id="IPR036312">
    <property type="entry name" value="Bifun_inhib/LTP/seed_sf"/>
</dbReference>
<dbReference type="PANTHER" id="PTHR33214">
    <property type="entry name" value="BIFUNCTIONAL INHIBITOR/LIPID-TRANSFER PROTEIN/SEED STORAGE 2S ALBUMIN SUPERFAMILY PROTEIN"/>
    <property type="match status" value="1"/>
</dbReference>
<evidence type="ECO:0000256" key="3">
    <source>
        <dbReference type="SAM" id="SignalP"/>
    </source>
</evidence>
<keyword evidence="1" id="KW-0813">Transport</keyword>
<dbReference type="Gene3D" id="1.10.110.10">
    <property type="entry name" value="Plant lipid-transfer and hydrophobic proteins"/>
    <property type="match status" value="1"/>
</dbReference>
<dbReference type="EMBL" id="BSYR01000010">
    <property type="protein sequence ID" value="GMI73442.1"/>
    <property type="molecule type" value="Genomic_DNA"/>
</dbReference>
<protein>
    <submittedName>
        <fullName evidence="5">Tracheary Element Differentiation-related 4</fullName>
    </submittedName>
</protein>